<evidence type="ECO:0000313" key="4">
    <source>
        <dbReference type="EMBL" id="MBO0355784.1"/>
    </source>
</evidence>
<evidence type="ECO:0000256" key="2">
    <source>
        <dbReference type="ARBA" id="ARBA00023043"/>
    </source>
</evidence>
<keyword evidence="1" id="KW-0677">Repeat</keyword>
<dbReference type="SUPFAM" id="SSF48403">
    <property type="entry name" value="Ankyrin repeat"/>
    <property type="match status" value="1"/>
</dbReference>
<protein>
    <recommendedName>
        <fullName evidence="6">Ankyrin repeat domain-containing protein</fullName>
    </recommendedName>
</protein>
<dbReference type="EMBL" id="JAFLNL010000012">
    <property type="protein sequence ID" value="MBO0355784.1"/>
    <property type="molecule type" value="Genomic_DNA"/>
</dbReference>
<keyword evidence="5" id="KW-1185">Reference proteome</keyword>
<dbReference type="Proteomes" id="UP000664044">
    <property type="component" value="Unassembled WGS sequence"/>
</dbReference>
<dbReference type="RefSeq" id="WP_207036210.1">
    <property type="nucleotide sequence ID" value="NZ_JAFLNL010000012.1"/>
</dbReference>
<dbReference type="Gene3D" id="1.25.40.20">
    <property type="entry name" value="Ankyrin repeat-containing domain"/>
    <property type="match status" value="1"/>
</dbReference>
<comment type="caution">
    <text evidence="4">The sequence shown here is derived from an EMBL/GenBank/DDBJ whole genome shotgun (WGS) entry which is preliminary data.</text>
</comment>
<reference evidence="4 5" key="1">
    <citation type="submission" date="2021-03" db="EMBL/GenBank/DDBJ databases">
        <title>Muricauda lutimaris sp. nov. and Muricauda ruestringensis sp. nov, two marine members of the Flavobacteriaceae isolated from deep sea sediments of Western Pacific.</title>
        <authorList>
            <person name="Zhao S."/>
            <person name="Liu R."/>
        </authorList>
    </citation>
    <scope>NUCLEOTIDE SEQUENCE [LARGE SCALE GENOMIC DNA]</scope>
    <source>
        <strain evidence="4 5">BC31-1-A7</strain>
    </source>
</reference>
<dbReference type="PROSITE" id="PS50088">
    <property type="entry name" value="ANK_REPEAT"/>
    <property type="match status" value="1"/>
</dbReference>
<evidence type="ECO:0000256" key="3">
    <source>
        <dbReference type="PROSITE-ProRule" id="PRU00023"/>
    </source>
</evidence>
<feature type="repeat" description="ANK" evidence="3">
    <location>
        <begin position="67"/>
        <end position="99"/>
    </location>
</feature>
<evidence type="ECO:0000313" key="5">
    <source>
        <dbReference type="Proteomes" id="UP000664044"/>
    </source>
</evidence>
<evidence type="ECO:0008006" key="6">
    <source>
        <dbReference type="Google" id="ProtNLM"/>
    </source>
</evidence>
<dbReference type="Pfam" id="PF12796">
    <property type="entry name" value="Ank_2"/>
    <property type="match status" value="1"/>
</dbReference>
<proteinExistence type="predicted"/>
<dbReference type="InterPro" id="IPR036770">
    <property type="entry name" value="Ankyrin_rpt-contain_sf"/>
</dbReference>
<dbReference type="SMART" id="SM00248">
    <property type="entry name" value="ANK"/>
    <property type="match status" value="3"/>
</dbReference>
<keyword evidence="2 3" id="KW-0040">ANK repeat</keyword>
<dbReference type="PANTHER" id="PTHR24171">
    <property type="entry name" value="ANKYRIN REPEAT DOMAIN-CONTAINING PROTEIN 39-RELATED"/>
    <property type="match status" value="1"/>
</dbReference>
<gene>
    <name evidence="4" type="ORF">J0656_17330</name>
</gene>
<name>A0ABS3G8Q5_9FLAO</name>
<accession>A0ABS3G8Q5</accession>
<organism evidence="4 5">
    <name type="scientific">Flagellimonas aurea</name>
    <dbReference type="NCBI Taxonomy" id="2915619"/>
    <lineage>
        <taxon>Bacteria</taxon>
        <taxon>Pseudomonadati</taxon>
        <taxon>Bacteroidota</taxon>
        <taxon>Flavobacteriia</taxon>
        <taxon>Flavobacteriales</taxon>
        <taxon>Flavobacteriaceae</taxon>
        <taxon>Flagellimonas</taxon>
    </lineage>
</organism>
<dbReference type="InterPro" id="IPR002110">
    <property type="entry name" value="Ankyrin_rpt"/>
</dbReference>
<evidence type="ECO:0000256" key="1">
    <source>
        <dbReference type="ARBA" id="ARBA00022737"/>
    </source>
</evidence>
<sequence length="168" mass="18982">MENLLFDFAEQNEEGEVIDLIEKEGVNINAKDDEGYNLLMVSLFRGLKMLALYLIGRGIDLNHQDNKGQTILHHLAVFYDEEVLIKCLEKGVDIDIQDNYGNQPLWAAVFNDDGYGNKRLTMIQALLGQGANPNHLNNAGRSPLIFAENAEYDESILKMLRSKNDDLL</sequence>